<dbReference type="EMBL" id="VSWD01000005">
    <property type="protein sequence ID" value="KAK3103023.1"/>
    <property type="molecule type" value="Genomic_DNA"/>
</dbReference>
<name>A0AA89C7S1_PINIB</name>
<dbReference type="PANTHER" id="PTHR11552:SF147">
    <property type="entry name" value="CHOLINE DEHYDROGENASE, MITOCHONDRIAL"/>
    <property type="match status" value="1"/>
</dbReference>
<keyword evidence="3" id="KW-0285">Flavoprotein</keyword>
<comment type="similarity">
    <text evidence="2">Belongs to the GMC oxidoreductase family.</text>
</comment>
<dbReference type="InterPro" id="IPR007867">
    <property type="entry name" value="GMC_OxRtase_C"/>
</dbReference>
<keyword evidence="7" id="KW-1185">Reference proteome</keyword>
<protein>
    <recommendedName>
        <fullName evidence="5">Glucose-methanol-choline oxidoreductase N-terminal domain-containing protein</fullName>
    </recommendedName>
</protein>
<dbReference type="InterPro" id="IPR012132">
    <property type="entry name" value="GMC_OxRdtase"/>
</dbReference>
<feature type="domain" description="Glucose-methanol-choline oxidoreductase N-terminal" evidence="5">
    <location>
        <begin position="165"/>
        <end position="179"/>
    </location>
</feature>
<dbReference type="GO" id="GO:0050660">
    <property type="term" value="F:flavin adenine dinucleotide binding"/>
    <property type="evidence" value="ECO:0007669"/>
    <property type="project" value="InterPro"/>
</dbReference>
<dbReference type="Pfam" id="PF00732">
    <property type="entry name" value="GMC_oxred_N"/>
    <property type="match status" value="1"/>
</dbReference>
<dbReference type="GO" id="GO:0016614">
    <property type="term" value="F:oxidoreductase activity, acting on CH-OH group of donors"/>
    <property type="evidence" value="ECO:0007669"/>
    <property type="project" value="InterPro"/>
</dbReference>
<dbReference type="AlphaFoldDB" id="A0AA89C7S1"/>
<comment type="caution">
    <text evidence="6">The sequence shown here is derived from an EMBL/GenBank/DDBJ whole genome shotgun (WGS) entry which is preliminary data.</text>
</comment>
<comment type="cofactor">
    <cofactor evidence="1">
        <name>FAD</name>
        <dbReference type="ChEBI" id="CHEBI:57692"/>
    </cofactor>
</comment>
<dbReference type="InterPro" id="IPR036188">
    <property type="entry name" value="FAD/NAD-bd_sf"/>
</dbReference>
<dbReference type="PANTHER" id="PTHR11552">
    <property type="entry name" value="GLUCOSE-METHANOL-CHOLINE GMC OXIDOREDUCTASE"/>
    <property type="match status" value="1"/>
</dbReference>
<reference evidence="6" key="1">
    <citation type="submission" date="2019-08" db="EMBL/GenBank/DDBJ databases">
        <title>The improved chromosome-level genome for the pearl oyster Pinctada fucata martensii using PacBio sequencing and Hi-C.</title>
        <authorList>
            <person name="Zheng Z."/>
        </authorList>
    </citation>
    <scope>NUCLEOTIDE SEQUENCE</scope>
    <source>
        <strain evidence="6">ZZ-2019</strain>
        <tissue evidence="6">Adductor muscle</tissue>
    </source>
</reference>
<evidence type="ECO:0000256" key="4">
    <source>
        <dbReference type="ARBA" id="ARBA00022827"/>
    </source>
</evidence>
<sequence length="402" mass="45436">MAYVRGSRHDYDQWATEGCDGWSYKDVLPYFIKSEDNRVPWLQDSIYHGKEGPLTVSPGHVTGLDTYNSQAMQELGYPTVDCNGENQIGYEPMTLTTRDGVRCSTSLAYLRPASNRENLHVSPNSLGYKSKKVNIVNKVATGVQFIREGRKHFVHARREVILSAGAINSPQILLLSGIGPKKHLQSLNIPVEEDLPVGQNLQDHLLVPLMFFPNESMSIVPEKAMSIWNILLYKTMGKGKRIPLFYISKPTLTQIYQNMTMKYYIMEKLFLKTYRKNTNVFTVGPTLLQPASTGTITLKSRDPFDPPIIEPNYLSNKDDIHTLRKGIRKSLELGSTQTFKRLGIKLEDTYLALPDCKEYRVPSDEYLDCYIQHLAFTIGHPCCTCKMGGSNDVSAVVDSKLR</sequence>
<evidence type="ECO:0000313" key="6">
    <source>
        <dbReference type="EMBL" id="KAK3103023.1"/>
    </source>
</evidence>
<dbReference type="Gene3D" id="3.30.560.10">
    <property type="entry name" value="Glucose Oxidase, domain 3"/>
    <property type="match status" value="1"/>
</dbReference>
<dbReference type="Proteomes" id="UP001186944">
    <property type="component" value="Unassembled WGS sequence"/>
</dbReference>
<dbReference type="PROSITE" id="PS00624">
    <property type="entry name" value="GMC_OXRED_2"/>
    <property type="match status" value="1"/>
</dbReference>
<dbReference type="SUPFAM" id="SSF54373">
    <property type="entry name" value="FAD-linked reductases, C-terminal domain"/>
    <property type="match status" value="1"/>
</dbReference>
<dbReference type="InterPro" id="IPR000172">
    <property type="entry name" value="GMC_OxRdtase_N"/>
</dbReference>
<accession>A0AA89C7S1</accession>
<organism evidence="6 7">
    <name type="scientific">Pinctada imbricata</name>
    <name type="common">Atlantic pearl-oyster</name>
    <name type="synonym">Pinctada martensii</name>
    <dbReference type="NCBI Taxonomy" id="66713"/>
    <lineage>
        <taxon>Eukaryota</taxon>
        <taxon>Metazoa</taxon>
        <taxon>Spiralia</taxon>
        <taxon>Lophotrochozoa</taxon>
        <taxon>Mollusca</taxon>
        <taxon>Bivalvia</taxon>
        <taxon>Autobranchia</taxon>
        <taxon>Pteriomorphia</taxon>
        <taxon>Pterioida</taxon>
        <taxon>Pterioidea</taxon>
        <taxon>Pteriidae</taxon>
        <taxon>Pinctada</taxon>
    </lineage>
</organism>
<evidence type="ECO:0000256" key="3">
    <source>
        <dbReference type="ARBA" id="ARBA00022630"/>
    </source>
</evidence>
<dbReference type="Gene3D" id="3.50.50.60">
    <property type="entry name" value="FAD/NAD(P)-binding domain"/>
    <property type="match status" value="1"/>
</dbReference>
<proteinExistence type="inferred from homology"/>
<gene>
    <name evidence="6" type="ORF">FSP39_015823</name>
</gene>
<dbReference type="SUPFAM" id="SSF51905">
    <property type="entry name" value="FAD/NAD(P)-binding domain"/>
    <property type="match status" value="1"/>
</dbReference>
<evidence type="ECO:0000256" key="2">
    <source>
        <dbReference type="ARBA" id="ARBA00010790"/>
    </source>
</evidence>
<keyword evidence="4" id="KW-0274">FAD</keyword>
<evidence type="ECO:0000256" key="1">
    <source>
        <dbReference type="ARBA" id="ARBA00001974"/>
    </source>
</evidence>
<evidence type="ECO:0000313" key="7">
    <source>
        <dbReference type="Proteomes" id="UP001186944"/>
    </source>
</evidence>
<evidence type="ECO:0000259" key="5">
    <source>
        <dbReference type="PROSITE" id="PS00624"/>
    </source>
</evidence>
<dbReference type="Pfam" id="PF05199">
    <property type="entry name" value="GMC_oxred_C"/>
    <property type="match status" value="1"/>
</dbReference>